<evidence type="ECO:0000313" key="4">
    <source>
        <dbReference type="Proteomes" id="UP001304650"/>
    </source>
</evidence>
<dbReference type="InterPro" id="IPR028976">
    <property type="entry name" value="CheC-like_sf"/>
</dbReference>
<keyword evidence="1" id="KW-0145">Chemotaxis</keyword>
<gene>
    <name evidence="3" type="ORF">MJB10_16300</name>
</gene>
<sequence length="149" mass="16259">MVENMQNLLLDSVRTSIGNIIPRPLSQAKVCTDNEPLIKDEIGVAIQFTNSDYCMVLDGQRVVFSRISEAVFGMYMEGEMLDSCVSEIANIIAGGTTTILGEQGISLDITTPSLLEDNFDWKDQGNKLTLPISIDAVGEIRVVLMEGNS</sequence>
<evidence type="ECO:0000313" key="3">
    <source>
        <dbReference type="EMBL" id="WNR42676.1"/>
    </source>
</evidence>
<dbReference type="GO" id="GO:0016787">
    <property type="term" value="F:hydrolase activity"/>
    <property type="evidence" value="ECO:0007669"/>
    <property type="project" value="InterPro"/>
</dbReference>
<dbReference type="Pfam" id="PF04509">
    <property type="entry name" value="CheC"/>
    <property type="match status" value="1"/>
</dbReference>
<evidence type="ECO:0000256" key="1">
    <source>
        <dbReference type="ARBA" id="ARBA00022500"/>
    </source>
</evidence>
<dbReference type="InterPro" id="IPR007597">
    <property type="entry name" value="CheC"/>
</dbReference>
<evidence type="ECO:0000259" key="2">
    <source>
        <dbReference type="Pfam" id="PF04509"/>
    </source>
</evidence>
<dbReference type="Gene3D" id="3.40.1550.10">
    <property type="entry name" value="CheC-like"/>
    <property type="match status" value="1"/>
</dbReference>
<feature type="domain" description="CheC-like protein" evidence="2">
    <location>
        <begin position="82"/>
        <end position="115"/>
    </location>
</feature>
<dbReference type="KEGG" id="proo:MJB10_16300"/>
<proteinExistence type="predicted"/>
<dbReference type="RefSeq" id="WP_314796313.1">
    <property type="nucleotide sequence ID" value="NZ_CP130319.1"/>
</dbReference>
<dbReference type="SUPFAM" id="SSF103039">
    <property type="entry name" value="CheC-like"/>
    <property type="match status" value="1"/>
</dbReference>
<dbReference type="Proteomes" id="UP001304650">
    <property type="component" value="Chromosome"/>
</dbReference>
<dbReference type="GO" id="GO:0006935">
    <property type="term" value="P:chemotaxis"/>
    <property type="evidence" value="ECO:0007669"/>
    <property type="project" value="UniProtKB-KW"/>
</dbReference>
<accession>A0AA96LKE0</accession>
<reference evidence="3" key="1">
    <citation type="submission" date="2022-02" db="EMBL/GenBank/DDBJ databases">
        <title>Paenibacillus sp. MBLB1832 Whole Genome Shotgun Sequencing.</title>
        <authorList>
            <person name="Hwang C.Y."/>
            <person name="Cho E.-S."/>
            <person name="Seo M.-J."/>
        </authorList>
    </citation>
    <scope>NUCLEOTIDE SEQUENCE</scope>
    <source>
        <strain evidence="3">MBLB1832</strain>
    </source>
</reference>
<name>A0AA96LKE0_9BACL</name>
<keyword evidence="4" id="KW-1185">Reference proteome</keyword>
<dbReference type="AlphaFoldDB" id="A0AA96LKE0"/>
<organism evidence="3 4">
    <name type="scientific">Paenibacillus roseopurpureus</name>
    <dbReference type="NCBI Taxonomy" id="2918901"/>
    <lineage>
        <taxon>Bacteria</taxon>
        <taxon>Bacillati</taxon>
        <taxon>Bacillota</taxon>
        <taxon>Bacilli</taxon>
        <taxon>Bacillales</taxon>
        <taxon>Paenibacillaceae</taxon>
        <taxon>Paenibacillus</taxon>
    </lineage>
</organism>
<protein>
    <submittedName>
        <fullName evidence="3">Chemotaxis protein CheX</fullName>
    </submittedName>
</protein>
<dbReference type="EMBL" id="CP130319">
    <property type="protein sequence ID" value="WNR42676.1"/>
    <property type="molecule type" value="Genomic_DNA"/>
</dbReference>
<dbReference type="CDD" id="cd17906">
    <property type="entry name" value="CheX"/>
    <property type="match status" value="1"/>
</dbReference>